<dbReference type="OrthoDB" id="974902at2"/>
<dbReference type="InterPro" id="IPR002104">
    <property type="entry name" value="Integrase_catalytic"/>
</dbReference>
<dbReference type="PROSITE" id="PS51900">
    <property type="entry name" value="CB"/>
    <property type="match status" value="1"/>
</dbReference>
<dbReference type="Proteomes" id="UP000067625">
    <property type="component" value="Chromosome"/>
</dbReference>
<gene>
    <name evidence="8" type="ORF">AM592_08075</name>
</gene>
<comment type="similarity">
    <text evidence="1">Belongs to the 'phage' integrase family.</text>
</comment>
<evidence type="ECO:0000256" key="2">
    <source>
        <dbReference type="ARBA" id="ARBA00022908"/>
    </source>
</evidence>
<dbReference type="Pfam" id="PF02899">
    <property type="entry name" value="Phage_int_SAM_1"/>
    <property type="match status" value="1"/>
</dbReference>
<evidence type="ECO:0000256" key="4">
    <source>
        <dbReference type="ARBA" id="ARBA00023172"/>
    </source>
</evidence>
<evidence type="ECO:0000259" key="6">
    <source>
        <dbReference type="PROSITE" id="PS51898"/>
    </source>
</evidence>
<keyword evidence="9" id="KW-1185">Reference proteome</keyword>
<dbReference type="AlphaFoldDB" id="A0A0M4FGD7"/>
<dbReference type="Gene3D" id="1.10.150.130">
    <property type="match status" value="1"/>
</dbReference>
<feature type="domain" description="Core-binding (CB)" evidence="7">
    <location>
        <begin position="1"/>
        <end position="85"/>
    </location>
</feature>
<dbReference type="Pfam" id="PF00589">
    <property type="entry name" value="Phage_integrase"/>
    <property type="match status" value="1"/>
</dbReference>
<dbReference type="SUPFAM" id="SSF56349">
    <property type="entry name" value="DNA breaking-rejoining enzymes"/>
    <property type="match status" value="1"/>
</dbReference>
<dbReference type="GO" id="GO:0006310">
    <property type="term" value="P:DNA recombination"/>
    <property type="evidence" value="ECO:0007669"/>
    <property type="project" value="UniProtKB-KW"/>
</dbReference>
<reference evidence="8 9" key="2">
    <citation type="journal article" date="2016" name="Int. J. Syst. Evol. Microbiol.">
        <title>Bacillus gobiensis sp. nov., isolated from a soil sample.</title>
        <authorList>
            <person name="Liu B."/>
            <person name="Liu G.H."/>
            <person name="Cetin S."/>
            <person name="Schumann P."/>
            <person name="Pan Z.Z."/>
            <person name="Chen Q.Q."/>
        </authorList>
    </citation>
    <scope>NUCLEOTIDE SEQUENCE [LARGE SCALE GENOMIC DNA]</scope>
    <source>
        <strain evidence="8 9">FJAT-4402</strain>
    </source>
</reference>
<feature type="domain" description="Tyr recombinase" evidence="6">
    <location>
        <begin position="104"/>
        <end position="274"/>
    </location>
</feature>
<evidence type="ECO:0000259" key="7">
    <source>
        <dbReference type="PROSITE" id="PS51900"/>
    </source>
</evidence>
<keyword evidence="3 5" id="KW-0238">DNA-binding</keyword>
<proteinExistence type="inferred from homology"/>
<evidence type="ECO:0000313" key="9">
    <source>
        <dbReference type="Proteomes" id="UP000067625"/>
    </source>
</evidence>
<dbReference type="GO" id="GO:0003677">
    <property type="term" value="F:DNA binding"/>
    <property type="evidence" value="ECO:0007669"/>
    <property type="project" value="UniProtKB-UniRule"/>
</dbReference>
<dbReference type="GO" id="GO:0015074">
    <property type="term" value="P:DNA integration"/>
    <property type="evidence" value="ECO:0007669"/>
    <property type="project" value="UniProtKB-KW"/>
</dbReference>
<dbReference type="InterPro" id="IPR010998">
    <property type="entry name" value="Integrase_recombinase_N"/>
</dbReference>
<dbReference type="PANTHER" id="PTHR30349:SF41">
    <property type="entry name" value="INTEGRASE_RECOMBINASE PROTEIN MJ0367-RELATED"/>
    <property type="match status" value="1"/>
</dbReference>
<dbReference type="RefSeq" id="WP_053603320.1">
    <property type="nucleotide sequence ID" value="NZ_CP012600.1"/>
</dbReference>
<reference evidence="9" key="1">
    <citation type="submission" date="2015-08" db="EMBL/GenBank/DDBJ databases">
        <title>Genome sequencing project for genomic taxonomy and phylogenomics of Bacillus-like bacteria.</title>
        <authorList>
            <person name="Liu B."/>
            <person name="Wang J."/>
            <person name="Zhu Y."/>
            <person name="Liu G."/>
            <person name="Chen Q."/>
            <person name="Chen Z."/>
            <person name="Lan J."/>
            <person name="Che J."/>
            <person name="Ge C."/>
            <person name="Shi H."/>
            <person name="Pan Z."/>
            <person name="Liu X."/>
        </authorList>
    </citation>
    <scope>NUCLEOTIDE SEQUENCE [LARGE SCALE GENOMIC DNA]</scope>
    <source>
        <strain evidence="9">FJAT-4402</strain>
    </source>
</reference>
<accession>A0A0M4FGD7</accession>
<dbReference type="STRING" id="1441095.AM592_08075"/>
<dbReference type="InterPro" id="IPR050090">
    <property type="entry name" value="Tyrosine_recombinase_XerCD"/>
</dbReference>
<dbReference type="InterPro" id="IPR011010">
    <property type="entry name" value="DNA_brk_join_enz"/>
</dbReference>
<dbReference type="InterPro" id="IPR013762">
    <property type="entry name" value="Integrase-like_cat_sf"/>
</dbReference>
<evidence type="ECO:0000256" key="5">
    <source>
        <dbReference type="PROSITE-ProRule" id="PRU01248"/>
    </source>
</evidence>
<dbReference type="PROSITE" id="PS51898">
    <property type="entry name" value="TYR_RECOMBINASE"/>
    <property type="match status" value="1"/>
</dbReference>
<protein>
    <recommendedName>
        <fullName evidence="10">Integrase</fullName>
    </recommendedName>
</protein>
<name>A0A0M4FGD7_9BACI</name>
<dbReference type="PANTHER" id="PTHR30349">
    <property type="entry name" value="PHAGE INTEGRASE-RELATED"/>
    <property type="match status" value="1"/>
</dbReference>
<dbReference type="InterPro" id="IPR044068">
    <property type="entry name" value="CB"/>
</dbReference>
<keyword evidence="4" id="KW-0233">DNA recombination</keyword>
<dbReference type="PATRIC" id="fig|1441095.3.peg.1776"/>
<evidence type="ECO:0000256" key="1">
    <source>
        <dbReference type="ARBA" id="ARBA00008857"/>
    </source>
</evidence>
<sequence length="278" mass="31149">METNAVINQFIAEGLVGKAPNTIKSYRLSLEQFADYLDGSGANLTTFARSDVQFYIQRLETVEKRSASGVNRELAAIRSYCRWSGNDAAVADIRVTKPAKLTSKAPEWIDKSTRNRIIRETDRKRNKRDHAIIMTLLGCGLRVSELVALDRDDIDVSERKGMLHVRHAKGNKERYVPIPADTRRAITQYLDQRADAIPALFLSSLGKRVSVRAVQAMLSEYNVHPHQLRHSYVKALVDKGVDMATIMSLTGHSSADMVAWYSTPSEEEKAQAVANIFD</sequence>
<dbReference type="InterPro" id="IPR004107">
    <property type="entry name" value="Integrase_SAM-like_N"/>
</dbReference>
<evidence type="ECO:0000256" key="3">
    <source>
        <dbReference type="ARBA" id="ARBA00023125"/>
    </source>
</evidence>
<dbReference type="EMBL" id="CP012600">
    <property type="protein sequence ID" value="ALC81561.1"/>
    <property type="molecule type" value="Genomic_DNA"/>
</dbReference>
<keyword evidence="2" id="KW-0229">DNA integration</keyword>
<evidence type="ECO:0008006" key="10">
    <source>
        <dbReference type="Google" id="ProtNLM"/>
    </source>
</evidence>
<dbReference type="Gene3D" id="1.10.443.10">
    <property type="entry name" value="Intergrase catalytic core"/>
    <property type="match status" value="1"/>
</dbReference>
<organism evidence="8 9">
    <name type="scientific">Bacillus gobiensis</name>
    <dbReference type="NCBI Taxonomy" id="1441095"/>
    <lineage>
        <taxon>Bacteria</taxon>
        <taxon>Bacillati</taxon>
        <taxon>Bacillota</taxon>
        <taxon>Bacilli</taxon>
        <taxon>Bacillales</taxon>
        <taxon>Bacillaceae</taxon>
        <taxon>Bacillus</taxon>
    </lineage>
</organism>
<evidence type="ECO:0000313" key="8">
    <source>
        <dbReference type="EMBL" id="ALC81561.1"/>
    </source>
</evidence>